<feature type="compositionally biased region" description="Polar residues" evidence="12">
    <location>
        <begin position="406"/>
        <end position="420"/>
    </location>
</feature>
<dbReference type="InterPro" id="IPR027417">
    <property type="entry name" value="P-loop_NTPase"/>
</dbReference>
<evidence type="ECO:0000256" key="10">
    <source>
        <dbReference type="ARBA" id="ARBA00022932"/>
    </source>
</evidence>
<evidence type="ECO:0000256" key="6">
    <source>
        <dbReference type="ARBA" id="ARBA00022723"/>
    </source>
</evidence>
<keyword evidence="6" id="KW-0479">Metal-binding</keyword>
<dbReference type="CDD" id="cd00009">
    <property type="entry name" value="AAA"/>
    <property type="match status" value="1"/>
</dbReference>
<dbReference type="InterPro" id="IPR022754">
    <property type="entry name" value="DNA_pol_III_gamma-3"/>
</dbReference>
<comment type="catalytic activity">
    <reaction evidence="11">
        <text>DNA(n) + a 2'-deoxyribonucleoside 5'-triphosphate = DNA(n+1) + diphosphate</text>
        <dbReference type="Rhea" id="RHEA:22508"/>
        <dbReference type="Rhea" id="RHEA-COMP:17339"/>
        <dbReference type="Rhea" id="RHEA-COMP:17340"/>
        <dbReference type="ChEBI" id="CHEBI:33019"/>
        <dbReference type="ChEBI" id="CHEBI:61560"/>
        <dbReference type="ChEBI" id="CHEBI:173112"/>
        <dbReference type="EC" id="2.7.7.7"/>
    </reaction>
</comment>
<dbReference type="GO" id="GO:0006261">
    <property type="term" value="P:DNA-templated DNA replication"/>
    <property type="evidence" value="ECO:0007669"/>
    <property type="project" value="TreeGrafter"/>
</dbReference>
<dbReference type="InterPro" id="IPR050238">
    <property type="entry name" value="DNA_Rep/Repair_Clamp_Loader"/>
</dbReference>
<dbReference type="InterPro" id="IPR003593">
    <property type="entry name" value="AAA+_ATPase"/>
</dbReference>
<dbReference type="GO" id="GO:0009360">
    <property type="term" value="C:DNA polymerase III complex"/>
    <property type="evidence" value="ECO:0007669"/>
    <property type="project" value="InterPro"/>
</dbReference>
<feature type="compositionally biased region" description="Polar residues" evidence="12">
    <location>
        <begin position="431"/>
        <end position="451"/>
    </location>
</feature>
<evidence type="ECO:0000256" key="7">
    <source>
        <dbReference type="ARBA" id="ARBA00022741"/>
    </source>
</evidence>
<evidence type="ECO:0000256" key="11">
    <source>
        <dbReference type="ARBA" id="ARBA00049244"/>
    </source>
</evidence>
<keyword evidence="3 14" id="KW-0808">Transferase</keyword>
<dbReference type="SUPFAM" id="SSF48019">
    <property type="entry name" value="post-AAA+ oligomerization domain-like"/>
    <property type="match status" value="1"/>
</dbReference>
<evidence type="ECO:0000256" key="1">
    <source>
        <dbReference type="ARBA" id="ARBA00006360"/>
    </source>
</evidence>
<dbReference type="AlphaFoldDB" id="A0A0W8FRX4"/>
<dbReference type="NCBIfam" id="TIGR01128">
    <property type="entry name" value="holA"/>
    <property type="match status" value="1"/>
</dbReference>
<dbReference type="PANTHER" id="PTHR11669">
    <property type="entry name" value="REPLICATION FACTOR C / DNA POLYMERASE III GAMMA-TAU SUBUNIT"/>
    <property type="match status" value="1"/>
</dbReference>
<keyword evidence="10" id="KW-0239">DNA-directed DNA polymerase</keyword>
<name>A0A0W8FRX4_9ZZZZ</name>
<dbReference type="GO" id="GO:0005524">
    <property type="term" value="F:ATP binding"/>
    <property type="evidence" value="ECO:0007669"/>
    <property type="project" value="UniProtKB-KW"/>
</dbReference>
<dbReference type="InterPro" id="IPR045085">
    <property type="entry name" value="HLD_clamp_pol_III_gamma_tau"/>
</dbReference>
<keyword evidence="9" id="KW-0067">ATP-binding</keyword>
<comment type="caution">
    <text evidence="14">The sequence shown here is derived from an EMBL/GenBank/DDBJ whole genome shotgun (WGS) entry which is preliminary data.</text>
</comment>
<evidence type="ECO:0000256" key="8">
    <source>
        <dbReference type="ARBA" id="ARBA00022833"/>
    </source>
</evidence>
<dbReference type="PRINTS" id="PR00300">
    <property type="entry name" value="CLPPROTEASEA"/>
</dbReference>
<keyword evidence="5" id="KW-0235">DNA replication</keyword>
<keyword evidence="7" id="KW-0547">Nucleotide-binding</keyword>
<dbReference type="Pfam" id="PF22608">
    <property type="entry name" value="DNAX_ATPase_lid"/>
    <property type="match status" value="1"/>
</dbReference>
<dbReference type="PANTHER" id="PTHR11669:SF0">
    <property type="entry name" value="PROTEIN STICHEL-LIKE 2"/>
    <property type="match status" value="1"/>
</dbReference>
<proteinExistence type="inferred from homology"/>
<gene>
    <name evidence="14" type="ORF">ASZ90_006550</name>
</gene>
<dbReference type="EC" id="2.7.7.7" evidence="2"/>
<accession>A0A0W8FRX4</accession>
<dbReference type="InterPro" id="IPR012763">
    <property type="entry name" value="DNA_pol_III_sug/sutau_N"/>
</dbReference>
<sequence>MEYLVLARKFRPQTFEEVAGQEHVVKTLRNSIGQGRVAHAFLFSGPRGVGKTSVARILAKSLNCEKGPTATPCNLCSNCREITNGSSLDVREIDGASNRGIDEIRELRENVKFAPVASKYKIYIIDEVHMLTREAFNALLKTLEEPPTHVIFIFATTENHKVPATILSRCQCYDFRRISLSEIAANLGGVAAKEGIKISPSALLWIAEAGDGSMRDAQSIFDQVISYAGMDIKDDDVEESLGLADRKYLFRISEAVLQRNAGACLIIIEEAYLAGIDMKHFYQILLKHFRNLLLIKIAADGSSSFDIAPEQIEKLKNQVQEISRETLQRFVEIMIAEESSFLRSQEPRMKLETIIVKMAYLEPIIPLGEIISTIENIEQRLNQGFPLTGNSIEPLVSTHNTAKANQATGSNIGSQFSQNKPVKETPPKYNMESSGSADANEESNFSGANNNSDDLQSLCENFKKFIKKENAILGAKIDTTEIVSYENDCLTLGFSKNYIFLEEMKTATQKDKLEQIARKFFQKNVAIKITAMDVENGNANGINGRKQLNGVNEIKREAMNQPLLQKVMDELSDARVVEIRVQPEKN</sequence>
<reference evidence="14" key="1">
    <citation type="journal article" date="2015" name="Proc. Natl. Acad. Sci. U.S.A.">
        <title>Networks of energetic and metabolic interactions define dynamics in microbial communities.</title>
        <authorList>
            <person name="Embree M."/>
            <person name="Liu J.K."/>
            <person name="Al-Bassam M.M."/>
            <person name="Zengler K."/>
        </authorList>
    </citation>
    <scope>NUCLEOTIDE SEQUENCE</scope>
</reference>
<dbReference type="NCBIfam" id="TIGR02397">
    <property type="entry name" value="dnaX_nterm"/>
    <property type="match status" value="1"/>
</dbReference>
<organism evidence="14">
    <name type="scientific">hydrocarbon metagenome</name>
    <dbReference type="NCBI Taxonomy" id="938273"/>
    <lineage>
        <taxon>unclassified sequences</taxon>
        <taxon>metagenomes</taxon>
        <taxon>ecological metagenomes</taxon>
    </lineage>
</organism>
<dbReference type="Gene3D" id="1.10.8.60">
    <property type="match status" value="1"/>
</dbReference>
<dbReference type="GO" id="GO:0003677">
    <property type="term" value="F:DNA binding"/>
    <property type="evidence" value="ECO:0007669"/>
    <property type="project" value="InterPro"/>
</dbReference>
<evidence type="ECO:0000256" key="3">
    <source>
        <dbReference type="ARBA" id="ARBA00022679"/>
    </source>
</evidence>
<dbReference type="InterPro" id="IPR005790">
    <property type="entry name" value="DNA_polIII_delta"/>
</dbReference>
<dbReference type="EMBL" id="LNQE01000891">
    <property type="protein sequence ID" value="KUG23663.1"/>
    <property type="molecule type" value="Genomic_DNA"/>
</dbReference>
<feature type="domain" description="AAA+ ATPase" evidence="13">
    <location>
        <begin position="37"/>
        <end position="179"/>
    </location>
</feature>
<evidence type="ECO:0000259" key="13">
    <source>
        <dbReference type="SMART" id="SM00382"/>
    </source>
</evidence>
<dbReference type="SUPFAM" id="SSF52540">
    <property type="entry name" value="P-loop containing nucleoside triphosphate hydrolases"/>
    <property type="match status" value="1"/>
</dbReference>
<dbReference type="NCBIfam" id="NF004046">
    <property type="entry name" value="PRK05563.1"/>
    <property type="match status" value="1"/>
</dbReference>
<feature type="region of interest" description="Disordered" evidence="12">
    <location>
        <begin position="406"/>
        <end position="451"/>
    </location>
</feature>
<protein>
    <recommendedName>
        <fullName evidence="2">DNA-directed DNA polymerase</fullName>
        <ecNumber evidence="2">2.7.7.7</ecNumber>
    </recommendedName>
</protein>
<dbReference type="FunFam" id="3.40.50.300:FF:000014">
    <property type="entry name" value="DNA polymerase III subunit gamma/tau"/>
    <property type="match status" value="1"/>
</dbReference>
<evidence type="ECO:0000256" key="2">
    <source>
        <dbReference type="ARBA" id="ARBA00012417"/>
    </source>
</evidence>
<evidence type="ECO:0000256" key="5">
    <source>
        <dbReference type="ARBA" id="ARBA00022705"/>
    </source>
</evidence>
<dbReference type="InterPro" id="IPR001270">
    <property type="entry name" value="ClpA/B"/>
</dbReference>
<keyword evidence="4 14" id="KW-0548">Nucleotidyltransferase</keyword>
<keyword evidence="8" id="KW-0862">Zinc</keyword>
<evidence type="ECO:0000256" key="12">
    <source>
        <dbReference type="SAM" id="MobiDB-lite"/>
    </source>
</evidence>
<dbReference type="SMART" id="SM00382">
    <property type="entry name" value="AAA"/>
    <property type="match status" value="1"/>
</dbReference>
<dbReference type="Pfam" id="PF13177">
    <property type="entry name" value="DNA_pol3_delta2"/>
    <property type="match status" value="1"/>
</dbReference>
<dbReference type="InterPro" id="IPR008921">
    <property type="entry name" value="DNA_pol3_clamp-load_cplx_C"/>
</dbReference>
<dbReference type="Pfam" id="PF12169">
    <property type="entry name" value="DNA_pol3_gamma3"/>
    <property type="match status" value="1"/>
</dbReference>
<dbReference type="CDD" id="cd18137">
    <property type="entry name" value="HLD_clamp_pol_III_gamma_tau"/>
    <property type="match status" value="1"/>
</dbReference>
<dbReference type="GO" id="GO:0046872">
    <property type="term" value="F:metal ion binding"/>
    <property type="evidence" value="ECO:0007669"/>
    <property type="project" value="UniProtKB-KW"/>
</dbReference>
<comment type="similarity">
    <text evidence="1">Belongs to the DnaX/STICHEL family.</text>
</comment>
<dbReference type="Gene3D" id="1.20.272.10">
    <property type="match status" value="1"/>
</dbReference>
<dbReference type="GO" id="GO:0003887">
    <property type="term" value="F:DNA-directed DNA polymerase activity"/>
    <property type="evidence" value="ECO:0007669"/>
    <property type="project" value="UniProtKB-KW"/>
</dbReference>
<evidence type="ECO:0000256" key="4">
    <source>
        <dbReference type="ARBA" id="ARBA00022695"/>
    </source>
</evidence>
<evidence type="ECO:0000313" key="14">
    <source>
        <dbReference type="EMBL" id="KUG23663.1"/>
    </source>
</evidence>
<dbReference type="Gene3D" id="3.40.50.300">
    <property type="entry name" value="P-loop containing nucleotide triphosphate hydrolases"/>
    <property type="match status" value="1"/>
</dbReference>
<evidence type="ECO:0000256" key="9">
    <source>
        <dbReference type="ARBA" id="ARBA00022840"/>
    </source>
</evidence>